<keyword evidence="4 6" id="KW-0472">Membrane</keyword>
<dbReference type="PANTHER" id="PTHR33048:SF47">
    <property type="entry name" value="INTEGRAL MEMBRANE PROTEIN-RELATED"/>
    <property type="match status" value="1"/>
</dbReference>
<gene>
    <name evidence="8" type="ORF">CCHLO57077_00018333</name>
</gene>
<feature type="domain" description="Rhodopsin" evidence="7">
    <location>
        <begin position="26"/>
        <end position="288"/>
    </location>
</feature>
<feature type="transmembrane region" description="Helical" evidence="6">
    <location>
        <begin position="126"/>
        <end position="145"/>
    </location>
</feature>
<dbReference type="Pfam" id="PF20684">
    <property type="entry name" value="Fung_rhodopsin"/>
    <property type="match status" value="1"/>
</dbReference>
<evidence type="ECO:0000256" key="1">
    <source>
        <dbReference type="ARBA" id="ARBA00004141"/>
    </source>
</evidence>
<evidence type="ECO:0000313" key="9">
    <source>
        <dbReference type="Proteomes" id="UP001160390"/>
    </source>
</evidence>
<proteinExistence type="inferred from homology"/>
<keyword evidence="9" id="KW-1185">Reference proteome</keyword>
<comment type="similarity">
    <text evidence="5">Belongs to the SAT4 family.</text>
</comment>
<comment type="subcellular location">
    <subcellularLocation>
        <location evidence="1">Membrane</location>
        <topology evidence="1">Multi-pass membrane protein</topology>
    </subcellularLocation>
</comment>
<dbReference type="InterPro" id="IPR052337">
    <property type="entry name" value="SAT4-like"/>
</dbReference>
<keyword evidence="3 6" id="KW-1133">Transmembrane helix</keyword>
<evidence type="ECO:0000313" key="8">
    <source>
        <dbReference type="EMBL" id="CAI6069614.1"/>
    </source>
</evidence>
<evidence type="ECO:0000256" key="4">
    <source>
        <dbReference type="ARBA" id="ARBA00023136"/>
    </source>
</evidence>
<dbReference type="PANTHER" id="PTHR33048">
    <property type="entry name" value="PTH11-LIKE INTEGRAL MEMBRANE PROTEIN (AFU_ORTHOLOGUE AFUA_5G11245)"/>
    <property type="match status" value="1"/>
</dbReference>
<evidence type="ECO:0000259" key="7">
    <source>
        <dbReference type="Pfam" id="PF20684"/>
    </source>
</evidence>
<evidence type="ECO:0000256" key="5">
    <source>
        <dbReference type="ARBA" id="ARBA00038359"/>
    </source>
</evidence>
<dbReference type="AlphaFoldDB" id="A0AA35PZ55"/>
<evidence type="ECO:0000256" key="6">
    <source>
        <dbReference type="SAM" id="Phobius"/>
    </source>
</evidence>
<sequence length="405" mass="45505">MAGLQPNIFVGVAIPWGLATLALICRVIARRMKKVVWGYDDYFCFVAFIFTSFYNSLCVYWTTNWSLGVMIPDTVDPVTRQHILEMSRKIAFFCSISYAFAIGFCKLAILSLYWRLFKVTSIRIPIIILYVLSIIWIIIRLPVLLCRCSPVQAYWDKTIPGGHCKITDGVFFFATMLPHIIMDIIILILPLIEILKLHLRPAQKIATATLFLFGITQVEILTSTDLGFYANSYGRVCTASIGGLICSFSANPNTTQMTHDYAIDYVWGAVEVSMAIVSICFPLLRPIFFAIFGSRALGSDDHSTQVVSYSNHSWIRHTGLEMGSTAGSKKRKDVNPTSSIQSIDNKENAILGDPVPLKTPDRILTPVTAPHHTNEWHEHYENGIHVRNDVEIEVHNMDCGTKSSK</sequence>
<feature type="transmembrane region" description="Helical" evidence="6">
    <location>
        <begin position="204"/>
        <end position="222"/>
    </location>
</feature>
<feature type="transmembrane region" description="Helical" evidence="6">
    <location>
        <begin position="41"/>
        <end position="62"/>
    </location>
</feature>
<evidence type="ECO:0000256" key="3">
    <source>
        <dbReference type="ARBA" id="ARBA00022989"/>
    </source>
</evidence>
<reference evidence="8" key="1">
    <citation type="submission" date="2023-01" db="EMBL/GenBank/DDBJ databases">
        <authorList>
            <person name="Piombo E."/>
        </authorList>
    </citation>
    <scope>NUCLEOTIDE SEQUENCE</scope>
</reference>
<feature type="transmembrane region" description="Helical" evidence="6">
    <location>
        <begin position="170"/>
        <end position="192"/>
    </location>
</feature>
<dbReference type="GO" id="GO:0016020">
    <property type="term" value="C:membrane"/>
    <property type="evidence" value="ECO:0007669"/>
    <property type="project" value="UniProtKB-SubCell"/>
</dbReference>
<dbReference type="InterPro" id="IPR049326">
    <property type="entry name" value="Rhodopsin_dom_fungi"/>
</dbReference>
<feature type="transmembrane region" description="Helical" evidence="6">
    <location>
        <begin position="265"/>
        <end position="284"/>
    </location>
</feature>
<organism evidence="8 9">
    <name type="scientific">Clonostachys chloroleuca</name>
    <dbReference type="NCBI Taxonomy" id="1926264"/>
    <lineage>
        <taxon>Eukaryota</taxon>
        <taxon>Fungi</taxon>
        <taxon>Dikarya</taxon>
        <taxon>Ascomycota</taxon>
        <taxon>Pezizomycotina</taxon>
        <taxon>Sordariomycetes</taxon>
        <taxon>Hypocreomycetidae</taxon>
        <taxon>Hypocreales</taxon>
        <taxon>Bionectriaceae</taxon>
        <taxon>Clonostachys</taxon>
    </lineage>
</organism>
<feature type="transmembrane region" description="Helical" evidence="6">
    <location>
        <begin position="6"/>
        <end position="29"/>
    </location>
</feature>
<evidence type="ECO:0000256" key="2">
    <source>
        <dbReference type="ARBA" id="ARBA00022692"/>
    </source>
</evidence>
<protein>
    <recommendedName>
        <fullName evidence="7">Rhodopsin domain-containing protein</fullName>
    </recommendedName>
</protein>
<keyword evidence="2 6" id="KW-0812">Transmembrane</keyword>
<name>A0AA35PZ55_9HYPO</name>
<dbReference type="EMBL" id="CABFNP030000641">
    <property type="protein sequence ID" value="CAI6069614.1"/>
    <property type="molecule type" value="Genomic_DNA"/>
</dbReference>
<accession>A0AA35PZ55</accession>
<comment type="caution">
    <text evidence="8">The sequence shown here is derived from an EMBL/GenBank/DDBJ whole genome shotgun (WGS) entry which is preliminary data.</text>
</comment>
<dbReference type="Proteomes" id="UP001160390">
    <property type="component" value="Unassembled WGS sequence"/>
</dbReference>
<feature type="transmembrane region" description="Helical" evidence="6">
    <location>
        <begin position="90"/>
        <end position="114"/>
    </location>
</feature>